<dbReference type="EMBL" id="QJKJ01006066">
    <property type="protein sequence ID" value="RDX88056.1"/>
    <property type="molecule type" value="Genomic_DNA"/>
</dbReference>
<evidence type="ECO:0000313" key="2">
    <source>
        <dbReference type="EMBL" id="RDX88056.1"/>
    </source>
</evidence>
<feature type="region of interest" description="Disordered" evidence="1">
    <location>
        <begin position="80"/>
        <end position="113"/>
    </location>
</feature>
<dbReference type="PANTHER" id="PTHR33067:SF9">
    <property type="entry name" value="RNA-DIRECTED DNA POLYMERASE"/>
    <property type="match status" value="1"/>
</dbReference>
<evidence type="ECO:0000313" key="3">
    <source>
        <dbReference type="Proteomes" id="UP000257109"/>
    </source>
</evidence>
<dbReference type="OrthoDB" id="778454at2759"/>
<accession>A0A371GC24</accession>
<dbReference type="Proteomes" id="UP000257109">
    <property type="component" value="Unassembled WGS sequence"/>
</dbReference>
<protein>
    <recommendedName>
        <fullName evidence="4">Reverse transcriptase domain-containing protein</fullName>
    </recommendedName>
</protein>
<proteinExistence type="predicted"/>
<comment type="caution">
    <text evidence="2">The sequence shown here is derived from an EMBL/GenBank/DDBJ whole genome shotgun (WGS) entry which is preliminary data.</text>
</comment>
<dbReference type="AlphaFoldDB" id="A0A371GC24"/>
<keyword evidence="3" id="KW-1185">Reference proteome</keyword>
<name>A0A371GC24_MUCPR</name>
<feature type="compositionally biased region" description="Polar residues" evidence="1">
    <location>
        <begin position="82"/>
        <end position="106"/>
    </location>
</feature>
<evidence type="ECO:0000256" key="1">
    <source>
        <dbReference type="SAM" id="MobiDB-lite"/>
    </source>
</evidence>
<organism evidence="2 3">
    <name type="scientific">Mucuna pruriens</name>
    <name type="common">Velvet bean</name>
    <name type="synonym">Dolichos pruriens</name>
    <dbReference type="NCBI Taxonomy" id="157652"/>
    <lineage>
        <taxon>Eukaryota</taxon>
        <taxon>Viridiplantae</taxon>
        <taxon>Streptophyta</taxon>
        <taxon>Embryophyta</taxon>
        <taxon>Tracheophyta</taxon>
        <taxon>Spermatophyta</taxon>
        <taxon>Magnoliopsida</taxon>
        <taxon>eudicotyledons</taxon>
        <taxon>Gunneridae</taxon>
        <taxon>Pentapetalae</taxon>
        <taxon>rosids</taxon>
        <taxon>fabids</taxon>
        <taxon>Fabales</taxon>
        <taxon>Fabaceae</taxon>
        <taxon>Papilionoideae</taxon>
        <taxon>50 kb inversion clade</taxon>
        <taxon>NPAAA clade</taxon>
        <taxon>indigoferoid/millettioid clade</taxon>
        <taxon>Phaseoleae</taxon>
        <taxon>Mucuna</taxon>
    </lineage>
</organism>
<sequence>MKGAVEMGGVVSAVVKHEDTSVGVQQILPKKCQDMGIFSIPCTIGNCTFVNAMLDLRASINIMPASACSKGAETVYNRHQIAGSNSSQKESQQTKVEPDFSQPTPSTEEKSDHQQFSVIIANNLSQEQEEKLLNVLRKHKKAISWTLADLPWINTSIFMHKILLEEDA</sequence>
<reference evidence="2" key="1">
    <citation type="submission" date="2018-05" db="EMBL/GenBank/DDBJ databases">
        <title>Draft genome of Mucuna pruriens seed.</title>
        <authorList>
            <person name="Nnadi N.E."/>
            <person name="Vos R."/>
            <person name="Hasami M.H."/>
            <person name="Devisetty U.K."/>
            <person name="Aguiy J.C."/>
        </authorList>
    </citation>
    <scope>NUCLEOTIDE SEQUENCE [LARGE SCALE GENOMIC DNA]</scope>
    <source>
        <strain evidence="2">JCA_2017</strain>
    </source>
</reference>
<evidence type="ECO:0008006" key="4">
    <source>
        <dbReference type="Google" id="ProtNLM"/>
    </source>
</evidence>
<feature type="non-terminal residue" evidence="2">
    <location>
        <position position="1"/>
    </location>
</feature>
<gene>
    <name evidence="2" type="ORF">CR513_30398</name>
</gene>
<dbReference type="PANTHER" id="PTHR33067">
    <property type="entry name" value="RNA-DIRECTED DNA POLYMERASE-RELATED"/>
    <property type="match status" value="1"/>
</dbReference>